<keyword evidence="3" id="KW-1185">Reference proteome</keyword>
<evidence type="ECO:0000256" key="1">
    <source>
        <dbReference type="SAM" id="MobiDB-lite"/>
    </source>
</evidence>
<dbReference type="Proteomes" id="UP000004508">
    <property type="component" value="Unassembled WGS sequence"/>
</dbReference>
<dbReference type="STRING" id="485913.Krac_0142"/>
<dbReference type="EMBL" id="ADVG01000005">
    <property type="protein sequence ID" value="EFH79664.1"/>
    <property type="molecule type" value="Genomic_DNA"/>
</dbReference>
<organism evidence="2 3">
    <name type="scientific">Ktedonobacter racemifer DSM 44963</name>
    <dbReference type="NCBI Taxonomy" id="485913"/>
    <lineage>
        <taxon>Bacteria</taxon>
        <taxon>Bacillati</taxon>
        <taxon>Chloroflexota</taxon>
        <taxon>Ktedonobacteria</taxon>
        <taxon>Ktedonobacterales</taxon>
        <taxon>Ktedonobacteraceae</taxon>
        <taxon>Ktedonobacter</taxon>
    </lineage>
</organism>
<name>D6U703_KTERA</name>
<gene>
    <name evidence="2" type="ORF">Krac_0142</name>
</gene>
<proteinExistence type="predicted"/>
<accession>D6U703</accession>
<reference evidence="2 3" key="1">
    <citation type="journal article" date="2011" name="Stand. Genomic Sci.">
        <title>Non-contiguous finished genome sequence and contextual data of the filamentous soil bacterium Ktedonobacter racemifer type strain (SOSP1-21).</title>
        <authorList>
            <person name="Chang Y.J."/>
            <person name="Land M."/>
            <person name="Hauser L."/>
            <person name="Chertkov O."/>
            <person name="Del Rio T.G."/>
            <person name="Nolan M."/>
            <person name="Copeland A."/>
            <person name="Tice H."/>
            <person name="Cheng J.F."/>
            <person name="Lucas S."/>
            <person name="Han C."/>
            <person name="Goodwin L."/>
            <person name="Pitluck S."/>
            <person name="Ivanova N."/>
            <person name="Ovchinikova G."/>
            <person name="Pati A."/>
            <person name="Chen A."/>
            <person name="Palaniappan K."/>
            <person name="Mavromatis K."/>
            <person name="Liolios K."/>
            <person name="Brettin T."/>
            <person name="Fiebig A."/>
            <person name="Rohde M."/>
            <person name="Abt B."/>
            <person name="Goker M."/>
            <person name="Detter J.C."/>
            <person name="Woyke T."/>
            <person name="Bristow J."/>
            <person name="Eisen J.A."/>
            <person name="Markowitz V."/>
            <person name="Hugenholtz P."/>
            <person name="Kyrpides N.C."/>
            <person name="Klenk H.P."/>
            <person name="Lapidus A."/>
        </authorList>
    </citation>
    <scope>NUCLEOTIDE SEQUENCE [LARGE SCALE GENOMIC DNA]</scope>
    <source>
        <strain evidence="3">DSM 44963</strain>
    </source>
</reference>
<evidence type="ECO:0000313" key="2">
    <source>
        <dbReference type="EMBL" id="EFH79664.1"/>
    </source>
</evidence>
<dbReference type="AlphaFoldDB" id="D6U703"/>
<dbReference type="InParanoid" id="D6U703"/>
<feature type="compositionally biased region" description="Basic and acidic residues" evidence="1">
    <location>
        <begin position="12"/>
        <end position="34"/>
    </location>
</feature>
<comment type="caution">
    <text evidence="2">The sequence shown here is derived from an EMBL/GenBank/DDBJ whole genome shotgun (WGS) entry which is preliminary data.</text>
</comment>
<protein>
    <submittedName>
        <fullName evidence="2">Uncharacterized protein</fullName>
    </submittedName>
</protein>
<feature type="region of interest" description="Disordered" evidence="1">
    <location>
        <begin position="1"/>
        <end position="34"/>
    </location>
</feature>
<evidence type="ECO:0000313" key="3">
    <source>
        <dbReference type="Proteomes" id="UP000004508"/>
    </source>
</evidence>
<sequence>MLFFVQQKRERHTVSERESNLAGREPTEQERAEEAIGPQVNFRPSKEDKLRLWRLMERTGLGISEVLRFSLAQTERHFPMTRPSGQIDRVRMQYLVGFIGILRCFCQAALHRMREQQVSIAEQRLWVQNLLASLHNPLHICSVLAEYLDLEQCEVFLHHNDRYYLQYQGTVKLLERQVSDISSRYPPKARRQARFEEENTQSEYPLQLFSEDILSAYQETLASAAEQRATLLETLRQGVLAFLPRTLTQAKGATA</sequence>